<feature type="domain" description="EH" evidence="21">
    <location>
        <begin position="9"/>
        <end position="99"/>
    </location>
</feature>
<dbReference type="Pfam" id="PF12763">
    <property type="entry name" value="EH"/>
    <property type="match status" value="1"/>
</dbReference>
<evidence type="ECO:0000256" key="11">
    <source>
        <dbReference type="ARBA" id="ARBA00022737"/>
    </source>
</evidence>
<keyword evidence="14 19" id="KW-0175">Coiled coil</keyword>
<evidence type="ECO:0000313" key="24">
    <source>
        <dbReference type="Proteomes" id="UP000094112"/>
    </source>
</evidence>
<dbReference type="OrthoDB" id="1716625at2759"/>
<keyword evidence="9" id="KW-0254">Endocytosis</keyword>
<dbReference type="GO" id="GO:0016197">
    <property type="term" value="P:endosomal transport"/>
    <property type="evidence" value="ECO:0007669"/>
    <property type="project" value="TreeGrafter"/>
</dbReference>
<dbReference type="GO" id="GO:0005509">
    <property type="term" value="F:calcium ion binding"/>
    <property type="evidence" value="ECO:0007669"/>
    <property type="project" value="InterPro"/>
</dbReference>
<name>A0A1E3PAN9_WICAA</name>
<evidence type="ECO:0000256" key="15">
    <source>
        <dbReference type="ARBA" id="ARBA00023136"/>
    </source>
</evidence>
<dbReference type="GO" id="GO:0030479">
    <property type="term" value="C:actin cortical patch"/>
    <property type="evidence" value="ECO:0007669"/>
    <property type="project" value="UniProtKB-SubCell"/>
</dbReference>
<protein>
    <recommendedName>
        <fullName evidence="6">Actin cytoskeleton-regulatory complex protein END3</fullName>
    </recommendedName>
    <alternativeName>
        <fullName evidence="5">Actin cytoskeleton-regulatory complex protein end3</fullName>
    </alternativeName>
    <alternativeName>
        <fullName evidence="18">Endocytosis protein 3</fullName>
    </alternativeName>
</protein>
<evidence type="ECO:0000256" key="13">
    <source>
        <dbReference type="ARBA" id="ARBA00022837"/>
    </source>
</evidence>
<proteinExistence type="inferred from homology"/>
<evidence type="ECO:0000256" key="16">
    <source>
        <dbReference type="ARBA" id="ARBA00023203"/>
    </source>
</evidence>
<dbReference type="InterPro" id="IPR000261">
    <property type="entry name" value="EH_dom"/>
</dbReference>
<dbReference type="GO" id="GO:0003779">
    <property type="term" value="F:actin binding"/>
    <property type="evidence" value="ECO:0007669"/>
    <property type="project" value="UniProtKB-KW"/>
</dbReference>
<evidence type="ECO:0000256" key="14">
    <source>
        <dbReference type="ARBA" id="ARBA00023054"/>
    </source>
</evidence>
<keyword evidence="11" id="KW-0677">Repeat</keyword>
<comment type="subcellular location">
    <subcellularLocation>
        <location evidence="3">Cell membrane</location>
        <topology evidence="3">Peripheral membrane protein</topology>
        <orientation evidence="3">Cytoplasmic side</orientation>
    </subcellularLocation>
    <subcellularLocation>
        <location evidence="2">Cytoplasm</location>
        <location evidence="2">Cytoskeleton</location>
        <location evidence="2">Actin patch</location>
    </subcellularLocation>
    <subcellularLocation>
        <location evidence="1">Endosome membrane</location>
        <topology evidence="1">Peripheral membrane protein</topology>
        <orientation evidence="1">Cytoplasmic side</orientation>
    </subcellularLocation>
</comment>
<dbReference type="GO" id="GO:0061709">
    <property type="term" value="P:reticulophagy"/>
    <property type="evidence" value="ECO:0007669"/>
    <property type="project" value="EnsemblFungi"/>
</dbReference>
<dbReference type="InterPro" id="IPR018247">
    <property type="entry name" value="EF_Hand_1_Ca_BS"/>
</dbReference>
<comment type="similarity">
    <text evidence="4">Belongs to the END3 family.</text>
</comment>
<dbReference type="AlphaFoldDB" id="A0A1E3PAN9"/>
<keyword evidence="8" id="KW-0963">Cytoplasm</keyword>
<keyword evidence="7" id="KW-1003">Cell membrane</keyword>
<dbReference type="FunFam" id="1.10.238.10:FF:000323">
    <property type="entry name" value="Actin cytoskeleton-regulatory complex protein end3"/>
    <property type="match status" value="1"/>
</dbReference>
<keyword evidence="12" id="KW-0967">Endosome</keyword>
<keyword evidence="15" id="KW-0472">Membrane</keyword>
<sequence>MAPKLEEWEIKKYWEIFSGLKPVDNKLTGDQVSVVLKNSKLSDSNLSTIWDLSDIDSDGSLDFEEFCICMRLIFDLVNGTISSLPSQLPDWLVPSSKAHLIQANRALSGQDQQQLRYSDSEDEESSLSDQFDWYISPNDKSRYEEIYSSASDRFGRITYDSLNGLYNTLPNVPATDISSAWNLVNPRSSETIDKDQTLVFLHMLNQRSTGKRIPRSVPSSLRATFSKETPEYSLDSHQADIHKSGNSKHSFADNYLERIGGSELSKNVKGTDFSSTEGTDWEEVRLKRELADLEEKVRQKELETDSKTNERNNVLNGNGTTSNKTLQIRKELEQLLEYKQKQLVQDSKTGVDLSEISNDIDTVESQVQVLEQYLQQKKNEYNELKNQIAQAKSSA</sequence>
<feature type="compositionally biased region" description="Polar residues" evidence="20">
    <location>
        <begin position="311"/>
        <end position="322"/>
    </location>
</feature>
<evidence type="ECO:0000256" key="8">
    <source>
        <dbReference type="ARBA" id="ARBA00022490"/>
    </source>
</evidence>
<dbReference type="GeneID" id="30199784"/>
<evidence type="ECO:0000313" key="23">
    <source>
        <dbReference type="EMBL" id="ODQ62428.1"/>
    </source>
</evidence>
<dbReference type="Proteomes" id="UP000094112">
    <property type="component" value="Unassembled WGS sequence"/>
</dbReference>
<dbReference type="PROSITE" id="PS50031">
    <property type="entry name" value="EH"/>
    <property type="match status" value="2"/>
</dbReference>
<dbReference type="GO" id="GO:0030674">
    <property type="term" value="F:protein-macromolecule adaptor activity"/>
    <property type="evidence" value="ECO:0007669"/>
    <property type="project" value="EnsemblFungi"/>
</dbReference>
<evidence type="ECO:0000256" key="18">
    <source>
        <dbReference type="ARBA" id="ARBA00029684"/>
    </source>
</evidence>
<evidence type="ECO:0000256" key="19">
    <source>
        <dbReference type="SAM" id="Coils"/>
    </source>
</evidence>
<dbReference type="Pfam" id="PF12761">
    <property type="entry name" value="End3"/>
    <property type="match status" value="1"/>
</dbReference>
<dbReference type="STRING" id="683960.A0A1E3PAN9"/>
<dbReference type="SUPFAM" id="SSF47473">
    <property type="entry name" value="EF-hand"/>
    <property type="match status" value="2"/>
</dbReference>
<keyword evidence="16" id="KW-0009">Actin-binding</keyword>
<dbReference type="SMART" id="SM00027">
    <property type="entry name" value="EH"/>
    <property type="match status" value="2"/>
</dbReference>
<evidence type="ECO:0000256" key="2">
    <source>
        <dbReference type="ARBA" id="ARBA00004134"/>
    </source>
</evidence>
<dbReference type="GO" id="GO:0030476">
    <property type="term" value="P:ascospore wall assembly"/>
    <property type="evidence" value="ECO:0007669"/>
    <property type="project" value="EnsemblFungi"/>
</dbReference>
<evidence type="ECO:0000259" key="21">
    <source>
        <dbReference type="PROSITE" id="PS50031"/>
    </source>
</evidence>
<evidence type="ECO:0000256" key="6">
    <source>
        <dbReference type="ARBA" id="ARBA00017312"/>
    </source>
</evidence>
<dbReference type="GO" id="GO:0006897">
    <property type="term" value="P:endocytosis"/>
    <property type="evidence" value="ECO:0007669"/>
    <property type="project" value="UniProtKB-KW"/>
</dbReference>
<feature type="domain" description="EF-hand" evidence="22">
    <location>
        <begin position="41"/>
        <end position="76"/>
    </location>
</feature>
<dbReference type="InterPro" id="IPR011992">
    <property type="entry name" value="EF-hand-dom_pair"/>
</dbReference>
<gene>
    <name evidence="23" type="ORF">WICANDRAFT_38719</name>
</gene>
<keyword evidence="24" id="KW-1185">Reference proteome</keyword>
<dbReference type="InterPro" id="IPR025604">
    <property type="entry name" value="End3"/>
</dbReference>
<evidence type="ECO:0000256" key="3">
    <source>
        <dbReference type="ARBA" id="ARBA00004413"/>
    </source>
</evidence>
<dbReference type="GO" id="GO:1990964">
    <property type="term" value="C:actin cytoskeleton-regulatory complex"/>
    <property type="evidence" value="ECO:0007669"/>
    <property type="project" value="EnsemblFungi"/>
</dbReference>
<evidence type="ECO:0000256" key="7">
    <source>
        <dbReference type="ARBA" id="ARBA00022475"/>
    </source>
</evidence>
<evidence type="ECO:0000259" key="22">
    <source>
        <dbReference type="PROSITE" id="PS50222"/>
    </source>
</evidence>
<feature type="compositionally biased region" description="Basic and acidic residues" evidence="20">
    <location>
        <begin position="298"/>
        <end position="310"/>
    </location>
</feature>
<evidence type="ECO:0000256" key="17">
    <source>
        <dbReference type="ARBA" id="ARBA00023212"/>
    </source>
</evidence>
<feature type="coiled-coil region" evidence="19">
    <location>
        <begin position="360"/>
        <end position="394"/>
    </location>
</feature>
<evidence type="ECO:0000256" key="5">
    <source>
        <dbReference type="ARBA" id="ARBA00013889"/>
    </source>
</evidence>
<dbReference type="PROSITE" id="PS50222">
    <property type="entry name" value="EF_HAND_2"/>
    <property type="match status" value="1"/>
</dbReference>
<dbReference type="Gene3D" id="1.10.238.10">
    <property type="entry name" value="EF-hand"/>
    <property type="match status" value="2"/>
</dbReference>
<dbReference type="EMBL" id="KV454208">
    <property type="protein sequence ID" value="ODQ62428.1"/>
    <property type="molecule type" value="Genomic_DNA"/>
</dbReference>
<organism evidence="23 24">
    <name type="scientific">Wickerhamomyces anomalus (strain ATCC 58044 / CBS 1984 / NCYC 433 / NRRL Y-366-8)</name>
    <name type="common">Yeast</name>
    <name type="synonym">Hansenula anomala</name>
    <dbReference type="NCBI Taxonomy" id="683960"/>
    <lineage>
        <taxon>Eukaryota</taxon>
        <taxon>Fungi</taxon>
        <taxon>Dikarya</taxon>
        <taxon>Ascomycota</taxon>
        <taxon>Saccharomycotina</taxon>
        <taxon>Saccharomycetes</taxon>
        <taxon>Phaffomycetales</taxon>
        <taxon>Wickerhamomycetaceae</taxon>
        <taxon>Wickerhamomyces</taxon>
    </lineage>
</organism>
<keyword evidence="13" id="KW-0106">Calcium</keyword>
<reference evidence="23 24" key="1">
    <citation type="journal article" date="2016" name="Proc. Natl. Acad. Sci. U.S.A.">
        <title>Comparative genomics of biotechnologically important yeasts.</title>
        <authorList>
            <person name="Riley R."/>
            <person name="Haridas S."/>
            <person name="Wolfe K.H."/>
            <person name="Lopes M.R."/>
            <person name="Hittinger C.T."/>
            <person name="Goeker M."/>
            <person name="Salamov A.A."/>
            <person name="Wisecaver J.H."/>
            <person name="Long T.M."/>
            <person name="Calvey C.H."/>
            <person name="Aerts A.L."/>
            <person name="Barry K.W."/>
            <person name="Choi C."/>
            <person name="Clum A."/>
            <person name="Coughlan A.Y."/>
            <person name="Deshpande S."/>
            <person name="Douglass A.P."/>
            <person name="Hanson S.J."/>
            <person name="Klenk H.-P."/>
            <person name="LaButti K.M."/>
            <person name="Lapidus A."/>
            <person name="Lindquist E.A."/>
            <person name="Lipzen A.M."/>
            <person name="Meier-Kolthoff J.P."/>
            <person name="Ohm R.A."/>
            <person name="Otillar R.P."/>
            <person name="Pangilinan J.L."/>
            <person name="Peng Y."/>
            <person name="Rokas A."/>
            <person name="Rosa C.A."/>
            <person name="Scheuner C."/>
            <person name="Sibirny A.A."/>
            <person name="Slot J.C."/>
            <person name="Stielow J.B."/>
            <person name="Sun H."/>
            <person name="Kurtzman C.P."/>
            <person name="Blackwell M."/>
            <person name="Grigoriev I.V."/>
            <person name="Jeffries T.W."/>
        </authorList>
    </citation>
    <scope>NUCLEOTIDE SEQUENCE [LARGE SCALE GENOMIC DNA]</scope>
    <source>
        <strain evidence="24">ATCC 58044 / CBS 1984 / NCYC 433 / NRRL Y-366-8</strain>
    </source>
</reference>
<dbReference type="RefSeq" id="XP_019041635.1">
    <property type="nucleotide sequence ID" value="XM_019182538.1"/>
</dbReference>
<dbReference type="GO" id="GO:0007015">
    <property type="term" value="P:actin filament organization"/>
    <property type="evidence" value="ECO:0007669"/>
    <property type="project" value="InterPro"/>
</dbReference>
<keyword evidence="10" id="KW-0479">Metal-binding</keyword>
<accession>A0A1E3PAN9</accession>
<dbReference type="GO" id="GO:0005886">
    <property type="term" value="C:plasma membrane"/>
    <property type="evidence" value="ECO:0007669"/>
    <property type="project" value="UniProtKB-SubCell"/>
</dbReference>
<dbReference type="PROSITE" id="PS00018">
    <property type="entry name" value="EF_HAND_1"/>
    <property type="match status" value="1"/>
</dbReference>
<dbReference type="CDD" id="cd00052">
    <property type="entry name" value="EH"/>
    <property type="match status" value="1"/>
</dbReference>
<feature type="domain" description="EH" evidence="21">
    <location>
        <begin position="139"/>
        <end position="228"/>
    </location>
</feature>
<feature type="region of interest" description="Disordered" evidence="20">
    <location>
        <begin position="298"/>
        <end position="322"/>
    </location>
</feature>
<dbReference type="GO" id="GO:0010008">
    <property type="term" value="C:endosome membrane"/>
    <property type="evidence" value="ECO:0007669"/>
    <property type="project" value="UniProtKB-SubCell"/>
</dbReference>
<evidence type="ECO:0000256" key="9">
    <source>
        <dbReference type="ARBA" id="ARBA00022583"/>
    </source>
</evidence>
<evidence type="ECO:0000256" key="10">
    <source>
        <dbReference type="ARBA" id="ARBA00022723"/>
    </source>
</evidence>
<evidence type="ECO:0000256" key="1">
    <source>
        <dbReference type="ARBA" id="ARBA00004125"/>
    </source>
</evidence>
<dbReference type="InterPro" id="IPR002048">
    <property type="entry name" value="EF_hand_dom"/>
</dbReference>
<evidence type="ECO:0000256" key="4">
    <source>
        <dbReference type="ARBA" id="ARBA00009909"/>
    </source>
</evidence>
<dbReference type="PANTHER" id="PTHR11216">
    <property type="entry name" value="EH DOMAIN"/>
    <property type="match status" value="1"/>
</dbReference>
<evidence type="ECO:0000256" key="20">
    <source>
        <dbReference type="SAM" id="MobiDB-lite"/>
    </source>
</evidence>
<evidence type="ECO:0000256" key="12">
    <source>
        <dbReference type="ARBA" id="ARBA00022753"/>
    </source>
</evidence>
<keyword evidence="17" id="KW-0206">Cytoskeleton</keyword>